<dbReference type="KEGG" id="vg:55608615"/>
<evidence type="ECO:0000313" key="2">
    <source>
        <dbReference type="Proteomes" id="UP000260311"/>
    </source>
</evidence>
<sequence>MKRKLLAATLALTSLTATAGITDFGDFSKAEPTLILGATSIHHDSWSREHLNQQHPSIGIEMWDISVTYVEKNSWNEASIYAAWTPEFYESEYVDLSFALGFATGYHADNKVIDEHGKTWKMDEKYANDLGVIPLIGISAKVNLTENVHMDVNVTPMVTMFNLGLDF</sequence>
<organism evidence="1 2">
    <name type="scientific">Vibrio phage YC</name>
    <dbReference type="NCBI Taxonomy" id="2267403"/>
    <lineage>
        <taxon>Viruses</taxon>
        <taxon>Duplodnaviria</taxon>
        <taxon>Heunggongvirae</taxon>
        <taxon>Uroviricota</taxon>
        <taxon>Caudoviricetes</taxon>
        <taxon>Pantevenvirales</taxon>
        <taxon>Ackermannviridae</taxon>
        <taxon>Campanilevirus</taxon>
        <taxon>Campanilevirus YC</taxon>
    </lineage>
</organism>
<protein>
    <submittedName>
        <fullName evidence="1">Uncharacterized protein</fullName>
    </submittedName>
</protein>
<name>A0A384ZSC9_9CAUD</name>
<reference evidence="1 2" key="1">
    <citation type="submission" date="2018-05" db="EMBL/GenBank/DDBJ databases">
        <title>The genome of Vibrio coralliilyticus phage YC.</title>
        <authorList>
            <person name="Benler S."/>
        </authorList>
    </citation>
    <scope>NUCLEOTIDE SEQUENCE [LARGE SCALE GENOMIC DNA]</scope>
</reference>
<evidence type="ECO:0000313" key="1">
    <source>
        <dbReference type="EMBL" id="AXC34537.1"/>
    </source>
</evidence>
<dbReference type="RefSeq" id="YP_009838383.1">
    <property type="nucleotide sequence ID" value="NC_048709.1"/>
</dbReference>
<dbReference type="EMBL" id="MH375644">
    <property type="protein sequence ID" value="AXC34537.1"/>
    <property type="molecule type" value="Genomic_DNA"/>
</dbReference>
<keyword evidence="2" id="KW-1185">Reference proteome</keyword>
<dbReference type="Proteomes" id="UP000260311">
    <property type="component" value="Segment"/>
</dbReference>
<accession>A0A384ZSC9</accession>
<dbReference type="GeneID" id="55608615"/>
<proteinExistence type="predicted"/>